<proteinExistence type="predicted"/>
<dbReference type="EMBL" id="CAJVQB010036939">
    <property type="protein sequence ID" value="CAG8824656.1"/>
    <property type="molecule type" value="Genomic_DNA"/>
</dbReference>
<gene>
    <name evidence="1" type="ORF">GMARGA_LOCUS28635</name>
</gene>
<evidence type="ECO:0000313" key="1">
    <source>
        <dbReference type="EMBL" id="CAG8824656.1"/>
    </source>
</evidence>
<sequence length="146" mass="17207">MNCSPKQIHKALEEKYFVKVYMPILRQVIQRFRPKLQDQTNDARMSFTSWVESYNSKIKRLIFNSNMTILELAEKLTACVLEEDKKQTPKAALVVMADTILPNVCNMLHKYLTVKVLRIQEDQVKQSLQYHAMIITQDELQRYLTI</sequence>
<keyword evidence="2" id="KW-1185">Reference proteome</keyword>
<dbReference type="Proteomes" id="UP000789901">
    <property type="component" value="Unassembled WGS sequence"/>
</dbReference>
<feature type="non-terminal residue" evidence="1">
    <location>
        <position position="1"/>
    </location>
</feature>
<organism evidence="1 2">
    <name type="scientific">Gigaspora margarita</name>
    <dbReference type="NCBI Taxonomy" id="4874"/>
    <lineage>
        <taxon>Eukaryota</taxon>
        <taxon>Fungi</taxon>
        <taxon>Fungi incertae sedis</taxon>
        <taxon>Mucoromycota</taxon>
        <taxon>Glomeromycotina</taxon>
        <taxon>Glomeromycetes</taxon>
        <taxon>Diversisporales</taxon>
        <taxon>Gigasporaceae</taxon>
        <taxon>Gigaspora</taxon>
    </lineage>
</organism>
<protein>
    <submittedName>
        <fullName evidence="1">17432_t:CDS:1</fullName>
    </submittedName>
</protein>
<feature type="non-terminal residue" evidence="1">
    <location>
        <position position="146"/>
    </location>
</feature>
<accession>A0ABN7WBI4</accession>
<comment type="caution">
    <text evidence="1">The sequence shown here is derived from an EMBL/GenBank/DDBJ whole genome shotgun (WGS) entry which is preliminary data.</text>
</comment>
<reference evidence="1 2" key="1">
    <citation type="submission" date="2021-06" db="EMBL/GenBank/DDBJ databases">
        <authorList>
            <person name="Kallberg Y."/>
            <person name="Tangrot J."/>
            <person name="Rosling A."/>
        </authorList>
    </citation>
    <scope>NUCLEOTIDE SEQUENCE [LARGE SCALE GENOMIC DNA]</scope>
    <source>
        <strain evidence="1 2">120-4 pot B 10/14</strain>
    </source>
</reference>
<name>A0ABN7WBI4_GIGMA</name>
<evidence type="ECO:0000313" key="2">
    <source>
        <dbReference type="Proteomes" id="UP000789901"/>
    </source>
</evidence>